<dbReference type="Proteomes" id="UP000423756">
    <property type="component" value="Unassembled WGS sequence"/>
</dbReference>
<dbReference type="GeneID" id="77344772"/>
<name>A0A7V7NWU2_9VIBR</name>
<evidence type="ECO:0000313" key="1">
    <source>
        <dbReference type="EMBL" id="KAB0482349.1"/>
    </source>
</evidence>
<organism evidence="1 2">
    <name type="scientific">Vibrio chagasii</name>
    <dbReference type="NCBI Taxonomy" id="170679"/>
    <lineage>
        <taxon>Bacteria</taxon>
        <taxon>Pseudomonadati</taxon>
        <taxon>Pseudomonadota</taxon>
        <taxon>Gammaproteobacteria</taxon>
        <taxon>Vibrionales</taxon>
        <taxon>Vibrionaceae</taxon>
        <taxon>Vibrio</taxon>
    </lineage>
</organism>
<dbReference type="RefSeq" id="WP_137406674.1">
    <property type="nucleotide sequence ID" value="NZ_AP025467.1"/>
</dbReference>
<dbReference type="AlphaFoldDB" id="A0A7V7NWU2"/>
<dbReference type="EMBL" id="VZPX01000004">
    <property type="protein sequence ID" value="KAB0482349.1"/>
    <property type="molecule type" value="Genomic_DNA"/>
</dbReference>
<accession>A0A7V7NWU2</accession>
<reference evidence="1 2" key="1">
    <citation type="submission" date="2019-09" db="EMBL/GenBank/DDBJ databases">
        <title>Draft genome sequences of 48 bacterial type strains from the CCUG.</title>
        <authorList>
            <person name="Tunovic T."/>
            <person name="Pineiro-Iglesias B."/>
            <person name="Unosson C."/>
            <person name="Inganas E."/>
            <person name="Ohlen M."/>
            <person name="Cardew S."/>
            <person name="Jensie-Markopoulos S."/>
            <person name="Salva-Serra F."/>
            <person name="Jaen-Luchoro D."/>
            <person name="Karlsson R."/>
            <person name="Svensson-Stadler L."/>
            <person name="Chun J."/>
            <person name="Moore E."/>
        </authorList>
    </citation>
    <scope>NUCLEOTIDE SEQUENCE [LARGE SCALE GENOMIC DNA]</scope>
    <source>
        <strain evidence="1 2">CCUG 48643</strain>
    </source>
</reference>
<proteinExistence type="predicted"/>
<sequence length="239" mass="27031">MTKKVYPNELAEIVTTLLIKPELVGELETEEKFISFMDDIGSVVAKHCGGVVTGISKPEVIEDLLSSIHHMPMLSVSPCPSLADINNNVWTNYDPEGWEDEAEVCFDGIEIPDRKQISQFRNQVQDLLKLHNPESYVLSFCIRDYHTDIDDATVEKSYSTEREALKYFALYLCSRIDWLACPHLSSELAYSDNDEKAKYIGGLPDDTLVQVIEYQVEQINTSEDLEATYSIQLEIGAKV</sequence>
<gene>
    <name evidence="1" type="ORF">F7Q91_02800</name>
</gene>
<protein>
    <submittedName>
        <fullName evidence="1">Uncharacterized protein</fullName>
    </submittedName>
</protein>
<evidence type="ECO:0000313" key="2">
    <source>
        <dbReference type="Proteomes" id="UP000423756"/>
    </source>
</evidence>
<comment type="caution">
    <text evidence="1">The sequence shown here is derived from an EMBL/GenBank/DDBJ whole genome shotgun (WGS) entry which is preliminary data.</text>
</comment>